<sequence length="45" mass="5104">MDLCCCSLHNLIVSNPQHNSPDSKAGVTFIPALIPFLFNFLFKFY</sequence>
<feature type="transmembrane region" description="Helical" evidence="1">
    <location>
        <begin position="25"/>
        <end position="42"/>
    </location>
</feature>
<accession>A0A087UMS0</accession>
<gene>
    <name evidence="2" type="ORF">X975_13154</name>
</gene>
<feature type="non-terminal residue" evidence="2">
    <location>
        <position position="45"/>
    </location>
</feature>
<reference evidence="2 3" key="1">
    <citation type="submission" date="2013-11" db="EMBL/GenBank/DDBJ databases">
        <title>Genome sequencing of Stegodyphus mimosarum.</title>
        <authorList>
            <person name="Bechsgaard J."/>
        </authorList>
    </citation>
    <scope>NUCLEOTIDE SEQUENCE [LARGE SCALE GENOMIC DNA]</scope>
</reference>
<proteinExistence type="predicted"/>
<evidence type="ECO:0000313" key="2">
    <source>
        <dbReference type="EMBL" id="KFM78659.1"/>
    </source>
</evidence>
<organism evidence="2 3">
    <name type="scientific">Stegodyphus mimosarum</name>
    <name type="common">African social velvet spider</name>
    <dbReference type="NCBI Taxonomy" id="407821"/>
    <lineage>
        <taxon>Eukaryota</taxon>
        <taxon>Metazoa</taxon>
        <taxon>Ecdysozoa</taxon>
        <taxon>Arthropoda</taxon>
        <taxon>Chelicerata</taxon>
        <taxon>Arachnida</taxon>
        <taxon>Araneae</taxon>
        <taxon>Araneomorphae</taxon>
        <taxon>Entelegynae</taxon>
        <taxon>Eresoidea</taxon>
        <taxon>Eresidae</taxon>
        <taxon>Stegodyphus</taxon>
    </lineage>
</organism>
<keyword evidence="1" id="KW-0472">Membrane</keyword>
<dbReference type="AlphaFoldDB" id="A0A087UMS0"/>
<name>A0A087UMS0_STEMI</name>
<evidence type="ECO:0000313" key="3">
    <source>
        <dbReference type="Proteomes" id="UP000054359"/>
    </source>
</evidence>
<dbReference type="Proteomes" id="UP000054359">
    <property type="component" value="Unassembled WGS sequence"/>
</dbReference>
<evidence type="ECO:0000256" key="1">
    <source>
        <dbReference type="SAM" id="Phobius"/>
    </source>
</evidence>
<keyword evidence="1" id="KW-1133">Transmembrane helix</keyword>
<dbReference type="EMBL" id="KK120609">
    <property type="protein sequence ID" value="KFM78659.1"/>
    <property type="molecule type" value="Genomic_DNA"/>
</dbReference>
<keyword evidence="1" id="KW-0812">Transmembrane</keyword>
<protein>
    <submittedName>
        <fullName evidence="2">Uncharacterized protein</fullName>
    </submittedName>
</protein>
<keyword evidence="3" id="KW-1185">Reference proteome</keyword>